<feature type="compositionally biased region" description="Gly residues" evidence="1">
    <location>
        <begin position="334"/>
        <end position="354"/>
    </location>
</feature>
<feature type="compositionally biased region" description="Basic and acidic residues" evidence="1">
    <location>
        <begin position="385"/>
        <end position="416"/>
    </location>
</feature>
<dbReference type="Proteomes" id="UP000672032">
    <property type="component" value="Chromosome 1"/>
</dbReference>
<feature type="region of interest" description="Disordered" evidence="1">
    <location>
        <begin position="434"/>
        <end position="473"/>
    </location>
</feature>
<feature type="region of interest" description="Disordered" evidence="1">
    <location>
        <begin position="507"/>
        <end position="535"/>
    </location>
</feature>
<feature type="compositionally biased region" description="Basic and acidic residues" evidence="1">
    <location>
        <begin position="508"/>
        <end position="520"/>
    </location>
</feature>
<reference evidence="2" key="1">
    <citation type="submission" date="2020-10" db="EMBL/GenBank/DDBJ databases">
        <title>Genome Sequence of Monilinia vaccinii-corymbosi Sheds Light on Mummy Berry Disease Infection of Blueberry and Mating Type.</title>
        <authorList>
            <person name="Yow A.G."/>
            <person name="Zhang Y."/>
            <person name="Bansal K."/>
            <person name="Eacker S.M."/>
            <person name="Sullivan S."/>
            <person name="Liachko I."/>
            <person name="Cubeta M.A."/>
            <person name="Rollins J.A."/>
            <person name="Ashrafi H."/>
        </authorList>
    </citation>
    <scope>NUCLEOTIDE SEQUENCE</scope>
    <source>
        <strain evidence="2">RL-1</strain>
    </source>
</reference>
<feature type="region of interest" description="Disordered" evidence="1">
    <location>
        <begin position="330"/>
        <end position="422"/>
    </location>
</feature>
<evidence type="ECO:0000256" key="1">
    <source>
        <dbReference type="SAM" id="MobiDB-lite"/>
    </source>
</evidence>
<evidence type="ECO:0000313" key="2">
    <source>
        <dbReference type="EMBL" id="QSZ30018.1"/>
    </source>
</evidence>
<protein>
    <submittedName>
        <fullName evidence="2">Uncharacterized protein</fullName>
    </submittedName>
</protein>
<dbReference type="OrthoDB" id="10440261at2759"/>
<evidence type="ECO:0000313" key="3">
    <source>
        <dbReference type="Proteomes" id="UP000672032"/>
    </source>
</evidence>
<feature type="compositionally biased region" description="Low complexity" evidence="1">
    <location>
        <begin position="355"/>
        <end position="368"/>
    </location>
</feature>
<keyword evidence="3" id="KW-1185">Reference proteome</keyword>
<accession>A0A8A3P7K3</accession>
<proteinExistence type="predicted"/>
<feature type="compositionally biased region" description="Basic and acidic residues" evidence="1">
    <location>
        <begin position="266"/>
        <end position="278"/>
    </location>
</feature>
<name>A0A8A3P7K3_9HELO</name>
<feature type="region of interest" description="Disordered" evidence="1">
    <location>
        <begin position="252"/>
        <end position="307"/>
    </location>
</feature>
<sequence length="535" mass="56911">MWRRISWSKKDLKVDTLIANDDDAAAANTPGDAITPPISPTTVVATGEDVDPFSRSSEPSKLGSRDGSVSKARFQTAPSNNMTPPVTPDKPLLSGEDGNGGEGGESESESEAKAESSPSEMSGGFKLRGSSGLNVHIDTDTRASANAHADPATPHSPTDTTAPPSPITVLYSPLTNASASPPVTIIHSPLPCASNCDARGDSRVDVCGSSTAAAAGPRAGAGGYRRRVEPHIRAIVEGRDVEDWTGKCVGGVRESGDAGADGDADGNEKRKMSWHVEDVEVGETEELEEEKQRSGSGRGMSMSRGMGMGEKRLSFWKGKGKDKGYVMVVDNEAGNGGESSGGGAGSGGGGGSGSRSGSKSSPSPVGEGIFNEGFSWQPRQMMSGKGKEKEKGKDHQRSKSDGEILKGAEGERENHNEKRRRTWASLSRIPNFRKASVVETPTTGLHGEGGVGESEAQRCERERSERERRNMERRAKWPHAELDEHKDEFADQGEYISGFMEEVIAADPNKDKAEAKERNPSKFSFMPRGLSKRIN</sequence>
<organism evidence="2 3">
    <name type="scientific">Monilinia vaccinii-corymbosi</name>
    <dbReference type="NCBI Taxonomy" id="61207"/>
    <lineage>
        <taxon>Eukaryota</taxon>
        <taxon>Fungi</taxon>
        <taxon>Dikarya</taxon>
        <taxon>Ascomycota</taxon>
        <taxon>Pezizomycotina</taxon>
        <taxon>Leotiomycetes</taxon>
        <taxon>Helotiales</taxon>
        <taxon>Sclerotiniaceae</taxon>
        <taxon>Monilinia</taxon>
    </lineage>
</organism>
<feature type="compositionally biased region" description="Basic and acidic residues" evidence="1">
    <location>
        <begin position="455"/>
        <end position="473"/>
    </location>
</feature>
<gene>
    <name evidence="2" type="ORF">DSL72_004536</name>
</gene>
<feature type="compositionally biased region" description="Acidic residues" evidence="1">
    <location>
        <begin position="279"/>
        <end position="289"/>
    </location>
</feature>
<dbReference type="EMBL" id="CP063405">
    <property type="protein sequence ID" value="QSZ30018.1"/>
    <property type="molecule type" value="Genomic_DNA"/>
</dbReference>
<dbReference type="AlphaFoldDB" id="A0A8A3P7K3"/>
<feature type="region of interest" description="Disordered" evidence="1">
    <location>
        <begin position="24"/>
        <end position="166"/>
    </location>
</feature>